<dbReference type="AlphaFoldDB" id="A0A6B3TTF5"/>
<feature type="transmembrane region" description="Helical" evidence="1">
    <location>
        <begin position="155"/>
        <end position="177"/>
    </location>
</feature>
<feature type="transmembrane region" description="Helical" evidence="1">
    <location>
        <begin position="31"/>
        <end position="50"/>
    </location>
</feature>
<keyword evidence="1" id="KW-0472">Membrane</keyword>
<evidence type="ECO:0000259" key="2">
    <source>
        <dbReference type="Pfam" id="PF02517"/>
    </source>
</evidence>
<keyword evidence="3" id="KW-0645">Protease</keyword>
<dbReference type="GO" id="GO:0080120">
    <property type="term" value="P:CAAX-box protein maturation"/>
    <property type="evidence" value="ECO:0007669"/>
    <property type="project" value="UniProtKB-ARBA"/>
</dbReference>
<protein>
    <submittedName>
        <fullName evidence="3">CPBP family intramembrane metalloprotease</fullName>
    </submittedName>
</protein>
<sequence length="204" mass="23655">MKKLICDSKLLTGLILAHVLLYFSFNDKSIFWYIFSGSILALIIFTMLKGEMDDQLSIPRSIGWGVITGLLLYFIFWAGYHFLEFIDFSFRKEISRLYKWFAPSLFWQYLSLVFVAAPGEELFWRGFVQKRLLHSLKPIPSILIGAFLYGSVHIYSGSLLLIFAAFLSGLVWGVLYFWKKSMPLVIVSHIIFDIMLFIVAPLPW</sequence>
<evidence type="ECO:0000256" key="1">
    <source>
        <dbReference type="SAM" id="Phobius"/>
    </source>
</evidence>
<feature type="transmembrane region" description="Helical" evidence="1">
    <location>
        <begin position="184"/>
        <end position="202"/>
    </location>
</feature>
<reference evidence="3" key="1">
    <citation type="submission" date="2020-02" db="EMBL/GenBank/DDBJ databases">
        <title>Bacillus sedimentmangrovi sp. nov., isolated from sediment of the mangrove ecosystem.</title>
        <authorList>
            <person name="Liu G."/>
        </authorList>
    </citation>
    <scope>NUCLEOTIDE SEQUENCE [LARGE SCALE GENOMIC DNA]</scope>
    <source>
        <strain evidence="3">SgZ-7</strain>
    </source>
</reference>
<dbReference type="InterPro" id="IPR003675">
    <property type="entry name" value="Rce1/LyrA-like_dom"/>
</dbReference>
<evidence type="ECO:0000313" key="3">
    <source>
        <dbReference type="EMBL" id="NEX79780.1"/>
    </source>
</evidence>
<proteinExistence type="predicted"/>
<keyword evidence="4" id="KW-1185">Reference proteome</keyword>
<organism evidence="3 4">
    <name type="scientific">Neobacillus thermocopriae</name>
    <dbReference type="NCBI Taxonomy" id="1215031"/>
    <lineage>
        <taxon>Bacteria</taxon>
        <taxon>Bacillati</taxon>
        <taxon>Bacillota</taxon>
        <taxon>Bacilli</taxon>
        <taxon>Bacillales</taxon>
        <taxon>Bacillaceae</taxon>
        <taxon>Neobacillus</taxon>
    </lineage>
</organism>
<name>A0A6B3TTF5_9BACI</name>
<accession>A0A6B3TTF5</accession>
<dbReference type="RefSeq" id="WP_163252277.1">
    <property type="nucleotide sequence ID" value="NZ_JAAIUV010000022.1"/>
</dbReference>
<feature type="transmembrane region" description="Helical" evidence="1">
    <location>
        <begin position="62"/>
        <end position="80"/>
    </location>
</feature>
<feature type="transmembrane region" description="Helical" evidence="1">
    <location>
        <begin position="100"/>
        <end position="119"/>
    </location>
</feature>
<keyword evidence="3" id="KW-0378">Hydrolase</keyword>
<keyword evidence="1" id="KW-1133">Transmembrane helix</keyword>
<dbReference type="GO" id="GO:0006508">
    <property type="term" value="P:proteolysis"/>
    <property type="evidence" value="ECO:0007669"/>
    <property type="project" value="UniProtKB-KW"/>
</dbReference>
<keyword evidence="1" id="KW-0812">Transmembrane</keyword>
<feature type="domain" description="CAAX prenyl protease 2/Lysostaphin resistance protein A-like" evidence="2">
    <location>
        <begin position="104"/>
        <end position="195"/>
    </location>
</feature>
<dbReference type="GO" id="GO:0008237">
    <property type="term" value="F:metallopeptidase activity"/>
    <property type="evidence" value="ECO:0007669"/>
    <property type="project" value="UniProtKB-KW"/>
</dbReference>
<evidence type="ECO:0000313" key="4">
    <source>
        <dbReference type="Proteomes" id="UP000481621"/>
    </source>
</evidence>
<dbReference type="Proteomes" id="UP000481621">
    <property type="component" value="Unassembled WGS sequence"/>
</dbReference>
<dbReference type="EMBL" id="JAAIUV010000022">
    <property type="protein sequence ID" value="NEX79780.1"/>
    <property type="molecule type" value="Genomic_DNA"/>
</dbReference>
<keyword evidence="3" id="KW-0482">Metalloprotease</keyword>
<dbReference type="Pfam" id="PF02517">
    <property type="entry name" value="Rce1-like"/>
    <property type="match status" value="1"/>
</dbReference>
<dbReference type="GO" id="GO:0004175">
    <property type="term" value="F:endopeptidase activity"/>
    <property type="evidence" value="ECO:0007669"/>
    <property type="project" value="UniProtKB-ARBA"/>
</dbReference>
<gene>
    <name evidence="3" type="ORF">G4Z05_13025</name>
</gene>
<comment type="caution">
    <text evidence="3">The sequence shown here is derived from an EMBL/GenBank/DDBJ whole genome shotgun (WGS) entry which is preliminary data.</text>
</comment>